<feature type="compositionally biased region" description="Basic and acidic residues" evidence="1">
    <location>
        <begin position="296"/>
        <end position="309"/>
    </location>
</feature>
<name>A0A6G1L3R6_9PEZI</name>
<feature type="compositionally biased region" description="Low complexity" evidence="1">
    <location>
        <begin position="317"/>
        <end position="328"/>
    </location>
</feature>
<feature type="compositionally biased region" description="Polar residues" evidence="1">
    <location>
        <begin position="597"/>
        <end position="609"/>
    </location>
</feature>
<dbReference type="AlphaFoldDB" id="A0A6G1L3R6"/>
<feature type="compositionally biased region" description="Basic and acidic residues" evidence="1">
    <location>
        <begin position="126"/>
        <end position="142"/>
    </location>
</feature>
<protein>
    <submittedName>
        <fullName evidence="2">Uncharacterized protein</fullName>
    </submittedName>
</protein>
<feature type="compositionally biased region" description="Polar residues" evidence="1">
    <location>
        <begin position="260"/>
        <end position="276"/>
    </location>
</feature>
<evidence type="ECO:0000313" key="2">
    <source>
        <dbReference type="EMBL" id="KAF2767232.1"/>
    </source>
</evidence>
<feature type="region of interest" description="Disordered" evidence="1">
    <location>
        <begin position="424"/>
        <end position="446"/>
    </location>
</feature>
<gene>
    <name evidence="2" type="ORF">EJ03DRAFT_159462</name>
</gene>
<keyword evidence="3" id="KW-1185">Reference proteome</keyword>
<feature type="compositionally biased region" description="Polar residues" evidence="1">
    <location>
        <begin position="223"/>
        <end position="251"/>
    </location>
</feature>
<dbReference type="Proteomes" id="UP000799436">
    <property type="component" value="Unassembled WGS sequence"/>
</dbReference>
<feature type="compositionally biased region" description="Basic and acidic residues" evidence="1">
    <location>
        <begin position="349"/>
        <end position="364"/>
    </location>
</feature>
<reference evidence="2" key="1">
    <citation type="journal article" date="2020" name="Stud. Mycol.">
        <title>101 Dothideomycetes genomes: a test case for predicting lifestyles and emergence of pathogens.</title>
        <authorList>
            <person name="Haridas S."/>
            <person name="Albert R."/>
            <person name="Binder M."/>
            <person name="Bloem J."/>
            <person name="Labutti K."/>
            <person name="Salamov A."/>
            <person name="Andreopoulos B."/>
            <person name="Baker S."/>
            <person name="Barry K."/>
            <person name="Bills G."/>
            <person name="Bluhm B."/>
            <person name="Cannon C."/>
            <person name="Castanera R."/>
            <person name="Culley D."/>
            <person name="Daum C."/>
            <person name="Ezra D."/>
            <person name="Gonzalez J."/>
            <person name="Henrissat B."/>
            <person name="Kuo A."/>
            <person name="Liang C."/>
            <person name="Lipzen A."/>
            <person name="Lutzoni F."/>
            <person name="Magnuson J."/>
            <person name="Mondo S."/>
            <person name="Nolan M."/>
            <person name="Ohm R."/>
            <person name="Pangilinan J."/>
            <person name="Park H.-J."/>
            <person name="Ramirez L."/>
            <person name="Alfaro M."/>
            <person name="Sun H."/>
            <person name="Tritt A."/>
            <person name="Yoshinaga Y."/>
            <person name="Zwiers L.-H."/>
            <person name="Turgeon B."/>
            <person name="Goodwin S."/>
            <person name="Spatafora J."/>
            <person name="Crous P."/>
            <person name="Grigoriev I."/>
        </authorList>
    </citation>
    <scope>NUCLEOTIDE SEQUENCE</scope>
    <source>
        <strain evidence="2">CBS 116005</strain>
    </source>
</reference>
<sequence length="812" mass="90004">MEFAKLRSRKFSFDIPRLKIGPSKADHRMFRDQIGAPLDSPIEQPRSVRPPLSPIVEAELRSACAYVLQNFKPSHVIYKEQHGYSHQKQQLDYAAIKESAHKDMDGSALLVKAETSSNASAAIEDDPVRSDSVSSDKYKYKPEVPTQDLFKKEDAVRVTTHRRAQSRAEQLMAPAPSRAVAPPTRVRSVSHSRTASNQAQITFATVRKESSERAAVEPRTDSLETSGSTPQTDSTDYPWSEKASTAMTSAVVTPARGSKRTSSQALQSSCEASSASRIEPTNGDWMRHELAKHKKALDERTRQDREREALSSGEEGTPTQTSTQATNTGIARTPLPRRKPVPQRRQSKREHEELRADSRQDSRMSIDQTPNAAFYVKEPPATITQEDDQPELNGSCVTKVPDRPASRLGERARSITRQVKQYVHPDSAQDGLRPAHSLRRSASRTSIRAASITRMVKDYIRPDTTTCSRKPSVDLERGGSRAQSIDISRPNLSDADPSAQPTNKWQTWRSFHRKGASRSSEDGDRPGTAGSISDTRGRTTTRDAGPQSTKTKAHIDLNRKLPPLPGLDQWQDAPKTQPPAVRAASPQIQRALAPGSHTRQQSKQISVDSESGDVDQILASRMGSPRSHKHLQSVDPRVPPQPTAPPPAIPVMMSATMKGPADLSYDQFAPAASEKSISKASGLKKARRRSRSVDLPEGSHGIGHNPSMYPAARLSEAEHGQCEHHTYATGREQIPATVYHTPIGHSRNNSDRLNLHRKMSMDDYSSRMYDNRSQNMPELLSSKRMPTSPLPHVKDKRWWRLKAKPERSGLGI</sequence>
<organism evidence="2 3">
    <name type="scientific">Teratosphaeria nubilosa</name>
    <dbReference type="NCBI Taxonomy" id="161662"/>
    <lineage>
        <taxon>Eukaryota</taxon>
        <taxon>Fungi</taxon>
        <taxon>Dikarya</taxon>
        <taxon>Ascomycota</taxon>
        <taxon>Pezizomycotina</taxon>
        <taxon>Dothideomycetes</taxon>
        <taxon>Dothideomycetidae</taxon>
        <taxon>Mycosphaerellales</taxon>
        <taxon>Teratosphaeriaceae</taxon>
        <taxon>Teratosphaeria</taxon>
    </lineage>
</organism>
<dbReference type="OrthoDB" id="5430532at2759"/>
<feature type="compositionally biased region" description="Polar residues" evidence="1">
    <location>
        <begin position="499"/>
        <end position="509"/>
    </location>
</feature>
<proteinExistence type="predicted"/>
<feature type="region of interest" description="Disordered" evidence="1">
    <location>
        <begin position="459"/>
        <end position="645"/>
    </location>
</feature>
<evidence type="ECO:0000313" key="3">
    <source>
        <dbReference type="Proteomes" id="UP000799436"/>
    </source>
</evidence>
<feature type="compositionally biased region" description="Polar residues" evidence="1">
    <location>
        <begin position="187"/>
        <end position="203"/>
    </location>
</feature>
<accession>A0A6G1L3R6</accession>
<dbReference type="EMBL" id="ML995859">
    <property type="protein sequence ID" value="KAF2767232.1"/>
    <property type="molecule type" value="Genomic_DNA"/>
</dbReference>
<feature type="compositionally biased region" description="Basic residues" evidence="1">
    <location>
        <begin position="335"/>
        <end position="348"/>
    </location>
</feature>
<feature type="compositionally biased region" description="Basic and acidic residues" evidence="1">
    <location>
        <begin position="206"/>
        <end position="222"/>
    </location>
</feature>
<feature type="region of interest" description="Disordered" evidence="1">
    <location>
        <begin position="117"/>
        <end position="408"/>
    </location>
</feature>
<evidence type="ECO:0000256" key="1">
    <source>
        <dbReference type="SAM" id="MobiDB-lite"/>
    </source>
</evidence>
<feature type="region of interest" description="Disordered" evidence="1">
    <location>
        <begin position="669"/>
        <end position="706"/>
    </location>
</feature>